<organism evidence="5 6">
    <name type="scientific">Calocera viscosa (strain TUFC12733)</name>
    <dbReference type="NCBI Taxonomy" id="1330018"/>
    <lineage>
        <taxon>Eukaryota</taxon>
        <taxon>Fungi</taxon>
        <taxon>Dikarya</taxon>
        <taxon>Basidiomycota</taxon>
        <taxon>Agaricomycotina</taxon>
        <taxon>Dacrymycetes</taxon>
        <taxon>Dacrymycetales</taxon>
        <taxon>Dacrymycetaceae</taxon>
        <taxon>Calocera</taxon>
    </lineage>
</organism>
<dbReference type="SUPFAM" id="SSF50978">
    <property type="entry name" value="WD40 repeat-like"/>
    <property type="match status" value="1"/>
</dbReference>
<dbReference type="AlphaFoldDB" id="A0A167Q7I5"/>
<dbReference type="STRING" id="1330018.A0A167Q7I5"/>
<proteinExistence type="predicted"/>
<reference evidence="5 6" key="1">
    <citation type="journal article" date="2016" name="Mol. Biol. Evol.">
        <title>Comparative Genomics of Early-Diverging Mushroom-Forming Fungi Provides Insights into the Origins of Lignocellulose Decay Capabilities.</title>
        <authorList>
            <person name="Nagy L.G."/>
            <person name="Riley R."/>
            <person name="Tritt A."/>
            <person name="Adam C."/>
            <person name="Daum C."/>
            <person name="Floudas D."/>
            <person name="Sun H."/>
            <person name="Yadav J.S."/>
            <person name="Pangilinan J."/>
            <person name="Larsson K.H."/>
            <person name="Matsuura K."/>
            <person name="Barry K."/>
            <person name="Labutti K."/>
            <person name="Kuo R."/>
            <person name="Ohm R.A."/>
            <person name="Bhattacharya S.S."/>
            <person name="Shirouzu T."/>
            <person name="Yoshinaga Y."/>
            <person name="Martin F.M."/>
            <person name="Grigoriev I.V."/>
            <person name="Hibbett D.S."/>
        </authorList>
    </citation>
    <scope>NUCLEOTIDE SEQUENCE [LARGE SCALE GENOMIC DNA]</scope>
    <source>
        <strain evidence="5 6">TUFC12733</strain>
    </source>
</reference>
<feature type="compositionally biased region" description="Gly residues" evidence="4">
    <location>
        <begin position="400"/>
        <end position="420"/>
    </location>
</feature>
<dbReference type="InterPro" id="IPR015943">
    <property type="entry name" value="WD40/YVTN_repeat-like_dom_sf"/>
</dbReference>
<dbReference type="InterPro" id="IPR050505">
    <property type="entry name" value="WDR55/POC1"/>
</dbReference>
<feature type="compositionally biased region" description="Low complexity" evidence="4">
    <location>
        <begin position="309"/>
        <end position="320"/>
    </location>
</feature>
<dbReference type="Gene3D" id="2.130.10.10">
    <property type="entry name" value="YVTN repeat-like/Quinoprotein amine dehydrogenase"/>
    <property type="match status" value="2"/>
</dbReference>
<dbReference type="InterPro" id="IPR001680">
    <property type="entry name" value="WD40_rpt"/>
</dbReference>
<keyword evidence="2" id="KW-0677">Repeat</keyword>
<feature type="repeat" description="WD" evidence="3">
    <location>
        <begin position="190"/>
        <end position="231"/>
    </location>
</feature>
<accession>A0A167Q7I5</accession>
<dbReference type="SMART" id="SM00320">
    <property type="entry name" value="WD40"/>
    <property type="match status" value="4"/>
</dbReference>
<dbReference type="PROSITE" id="PS50082">
    <property type="entry name" value="WD_REPEATS_2"/>
    <property type="match status" value="1"/>
</dbReference>
<feature type="region of interest" description="Disordered" evidence="4">
    <location>
        <begin position="400"/>
        <end position="423"/>
    </location>
</feature>
<evidence type="ECO:0000313" key="6">
    <source>
        <dbReference type="Proteomes" id="UP000076738"/>
    </source>
</evidence>
<dbReference type="InterPro" id="IPR019775">
    <property type="entry name" value="WD40_repeat_CS"/>
</dbReference>
<dbReference type="PANTHER" id="PTHR44019">
    <property type="entry name" value="WD REPEAT-CONTAINING PROTEIN 55"/>
    <property type="match status" value="1"/>
</dbReference>
<dbReference type="PROSITE" id="PS00678">
    <property type="entry name" value="WD_REPEATS_1"/>
    <property type="match status" value="1"/>
</dbReference>
<dbReference type="OrthoDB" id="10257301at2759"/>
<dbReference type="PROSITE" id="PS50294">
    <property type="entry name" value="WD_REPEATS_REGION"/>
    <property type="match status" value="1"/>
</dbReference>
<name>A0A167Q7I5_CALVF</name>
<evidence type="ECO:0000256" key="3">
    <source>
        <dbReference type="PROSITE-ProRule" id="PRU00221"/>
    </source>
</evidence>
<protein>
    <submittedName>
        <fullName evidence="5">WD40 repeat-like protein</fullName>
    </submittedName>
</protein>
<dbReference type="Proteomes" id="UP000076738">
    <property type="component" value="Unassembled WGS sequence"/>
</dbReference>
<dbReference type="PANTHER" id="PTHR44019:SF8">
    <property type="entry name" value="POC1 CENTRIOLAR PROTEIN HOMOLOG"/>
    <property type="match status" value="1"/>
</dbReference>
<dbReference type="Pfam" id="PF00400">
    <property type="entry name" value="WD40"/>
    <property type="match status" value="2"/>
</dbReference>
<dbReference type="EMBL" id="KV417272">
    <property type="protein sequence ID" value="KZO99494.1"/>
    <property type="molecule type" value="Genomic_DNA"/>
</dbReference>
<dbReference type="InterPro" id="IPR036322">
    <property type="entry name" value="WD40_repeat_dom_sf"/>
</dbReference>
<evidence type="ECO:0000256" key="2">
    <source>
        <dbReference type="ARBA" id="ARBA00022737"/>
    </source>
</evidence>
<sequence>MASPTLLPQITLQPSYPSVLADVAAALVPAEDVWVSCYLLGRQSVHGKVRVSRERDAPGGVRLDARGGVQVEWVNSAALLVSCPTLSIPPTLVRFPRQSIPISPGRQISSFSPSPDLSLLASGDVDGRITLTPLPLPGQPAQPGQSFTPHLSTILTLRILPSSKVLLSSGSDCQLQISPTTPPLLPARTLRGHKRGVTDTYVIHRGRQLLSSAKDGTVRLWDVPMGKSVRTFPMPDYSPAMKLAGIQQPHELDLSYLRDDPPPPAANDTDQEGEHLPLLAVALSSGSFTLLDLRAKQEQTVYTSPRPSPSSSSVSPNTSPGGLQSLALSPTQLYTGSSKGLLAVYDLRKLREPLGQVRRNESSLEDMVLVQGGLAVGSEDGLPWLFAGLGAGSGAGLGGSGPGGSGLGDGSPGSGGGGGPAAAVGEEWAGWECDAVRCVRAEGGSVWMAGDDGVVRRY</sequence>
<evidence type="ECO:0000313" key="5">
    <source>
        <dbReference type="EMBL" id="KZO99494.1"/>
    </source>
</evidence>
<keyword evidence="6" id="KW-1185">Reference proteome</keyword>
<gene>
    <name evidence="5" type="ORF">CALVIDRAFT_383778</name>
</gene>
<evidence type="ECO:0000256" key="1">
    <source>
        <dbReference type="ARBA" id="ARBA00022574"/>
    </source>
</evidence>
<feature type="region of interest" description="Disordered" evidence="4">
    <location>
        <begin position="299"/>
        <end position="326"/>
    </location>
</feature>
<evidence type="ECO:0000256" key="4">
    <source>
        <dbReference type="SAM" id="MobiDB-lite"/>
    </source>
</evidence>
<keyword evidence="1 3" id="KW-0853">WD repeat</keyword>